<feature type="compositionally biased region" description="Basic and acidic residues" evidence="1">
    <location>
        <begin position="38"/>
        <end position="48"/>
    </location>
</feature>
<name>A0AAD6R6P5_9ROSI</name>
<protein>
    <submittedName>
        <fullName evidence="2">Uncharacterized protein</fullName>
    </submittedName>
</protein>
<keyword evidence="3" id="KW-1185">Reference proteome</keyword>
<organism evidence="2 3">
    <name type="scientific">Populus alba x Populus x berolinensis</name>
    <dbReference type="NCBI Taxonomy" id="444605"/>
    <lineage>
        <taxon>Eukaryota</taxon>
        <taxon>Viridiplantae</taxon>
        <taxon>Streptophyta</taxon>
        <taxon>Embryophyta</taxon>
        <taxon>Tracheophyta</taxon>
        <taxon>Spermatophyta</taxon>
        <taxon>Magnoliopsida</taxon>
        <taxon>eudicotyledons</taxon>
        <taxon>Gunneridae</taxon>
        <taxon>Pentapetalae</taxon>
        <taxon>rosids</taxon>
        <taxon>fabids</taxon>
        <taxon>Malpighiales</taxon>
        <taxon>Salicaceae</taxon>
        <taxon>Saliceae</taxon>
        <taxon>Populus</taxon>
    </lineage>
</organism>
<dbReference type="AlphaFoldDB" id="A0AAD6R6P5"/>
<evidence type="ECO:0000256" key="1">
    <source>
        <dbReference type="SAM" id="MobiDB-lite"/>
    </source>
</evidence>
<feature type="region of interest" description="Disordered" evidence="1">
    <location>
        <begin position="1"/>
        <end position="52"/>
    </location>
</feature>
<evidence type="ECO:0000313" key="2">
    <source>
        <dbReference type="EMBL" id="KAJ7003346.1"/>
    </source>
</evidence>
<gene>
    <name evidence="2" type="ORF">NC653_008545</name>
</gene>
<feature type="compositionally biased region" description="Acidic residues" evidence="1">
    <location>
        <begin position="1"/>
        <end position="11"/>
    </location>
</feature>
<comment type="caution">
    <text evidence="2">The sequence shown here is derived from an EMBL/GenBank/DDBJ whole genome shotgun (WGS) entry which is preliminary data.</text>
</comment>
<reference evidence="2" key="1">
    <citation type="journal article" date="2023" name="Mol. Ecol. Resour.">
        <title>Chromosome-level genome assembly of a triploid poplar Populus alba 'Berolinensis'.</title>
        <authorList>
            <person name="Chen S."/>
            <person name="Yu Y."/>
            <person name="Wang X."/>
            <person name="Wang S."/>
            <person name="Zhang T."/>
            <person name="Zhou Y."/>
            <person name="He R."/>
            <person name="Meng N."/>
            <person name="Wang Y."/>
            <person name="Liu W."/>
            <person name="Liu Z."/>
            <person name="Liu J."/>
            <person name="Guo Q."/>
            <person name="Huang H."/>
            <person name="Sederoff R.R."/>
            <person name="Wang G."/>
            <person name="Qu G."/>
            <person name="Chen S."/>
        </authorList>
    </citation>
    <scope>NUCLEOTIDE SEQUENCE</scope>
    <source>
        <strain evidence="2">SC-2020</strain>
    </source>
</reference>
<dbReference type="EMBL" id="JAQIZT010000003">
    <property type="protein sequence ID" value="KAJ7003346.1"/>
    <property type="molecule type" value="Genomic_DNA"/>
</dbReference>
<accession>A0AAD6R6P5</accession>
<proteinExistence type="predicted"/>
<dbReference type="Proteomes" id="UP001164929">
    <property type="component" value="Chromosome 3"/>
</dbReference>
<evidence type="ECO:0000313" key="3">
    <source>
        <dbReference type="Proteomes" id="UP001164929"/>
    </source>
</evidence>
<sequence length="94" mass="10558">MSPAAVEEEEVVSSPVDEKEAVTVSAGDWSEDWTEGWNEDREKEETPKMRSGTMTGVKIWSDCAFSQPIGAGQLEHGRNIYFSLCILLKSFNWD</sequence>